<evidence type="ECO:0000313" key="2">
    <source>
        <dbReference type="EMBL" id="SFT02372.1"/>
    </source>
</evidence>
<protein>
    <submittedName>
        <fullName evidence="2">SMI1-KNR4 cell-wall</fullName>
    </submittedName>
</protein>
<keyword evidence="3" id="KW-1185">Reference proteome</keyword>
<dbReference type="Proteomes" id="UP000198660">
    <property type="component" value="Unassembled WGS sequence"/>
</dbReference>
<dbReference type="SMART" id="SM00860">
    <property type="entry name" value="SMI1_KNR4"/>
    <property type="match status" value="1"/>
</dbReference>
<dbReference type="InterPro" id="IPR018958">
    <property type="entry name" value="Knr4/Smi1-like_dom"/>
</dbReference>
<organism evidence="2 3">
    <name type="scientific">Marininema halotolerans</name>
    <dbReference type="NCBI Taxonomy" id="1155944"/>
    <lineage>
        <taxon>Bacteria</taxon>
        <taxon>Bacillati</taxon>
        <taxon>Bacillota</taxon>
        <taxon>Bacilli</taxon>
        <taxon>Bacillales</taxon>
        <taxon>Thermoactinomycetaceae</taxon>
        <taxon>Marininema</taxon>
    </lineage>
</organism>
<dbReference type="SUPFAM" id="SSF160631">
    <property type="entry name" value="SMI1/KNR4-like"/>
    <property type="match status" value="1"/>
</dbReference>
<dbReference type="AlphaFoldDB" id="A0A1I6ULQ1"/>
<name>A0A1I6ULQ1_9BACL</name>
<accession>A0A1I6ULQ1</accession>
<evidence type="ECO:0000259" key="1">
    <source>
        <dbReference type="SMART" id="SM00860"/>
    </source>
</evidence>
<gene>
    <name evidence="2" type="ORF">SAMN05444972_11810</name>
</gene>
<dbReference type="RefSeq" id="WP_176392152.1">
    <property type="nucleotide sequence ID" value="NZ_FPAA01000018.1"/>
</dbReference>
<dbReference type="EMBL" id="FPAA01000018">
    <property type="protein sequence ID" value="SFT02372.1"/>
    <property type="molecule type" value="Genomic_DNA"/>
</dbReference>
<reference evidence="3" key="1">
    <citation type="submission" date="2016-10" db="EMBL/GenBank/DDBJ databases">
        <authorList>
            <person name="Varghese N."/>
            <person name="Submissions S."/>
        </authorList>
    </citation>
    <scope>NUCLEOTIDE SEQUENCE [LARGE SCALE GENOMIC DNA]</scope>
    <source>
        <strain evidence="3">DSM 45789</strain>
    </source>
</reference>
<feature type="domain" description="Knr4/Smi1-like" evidence="1">
    <location>
        <begin position="24"/>
        <end position="139"/>
    </location>
</feature>
<proteinExistence type="predicted"/>
<sequence>MNKRETIAQMMRDYGEQGLTFFGSISESTVKEAETMLNVTLPESYNWYVQSYGHGGVEGSGILGIIESDMPVMPVVETTLDYRQYGLPQQYVVVEDCDEFIYCLDTAQIKNGECPVINWAISDPVAIPQSDEFLSFLIESFQVIVDNLDEEDDI</sequence>
<dbReference type="InterPro" id="IPR037883">
    <property type="entry name" value="Knr4/Smi1-like_sf"/>
</dbReference>
<dbReference type="Gene3D" id="3.40.1580.10">
    <property type="entry name" value="SMI1/KNR4-like"/>
    <property type="match status" value="1"/>
</dbReference>
<evidence type="ECO:0000313" key="3">
    <source>
        <dbReference type="Proteomes" id="UP000198660"/>
    </source>
</evidence>
<dbReference type="Pfam" id="PF14567">
    <property type="entry name" value="SUKH_5"/>
    <property type="match status" value="1"/>
</dbReference>